<protein>
    <submittedName>
        <fullName evidence="2">N-6 DNA methylase</fullName>
    </submittedName>
</protein>
<name>A0ABW9I144_9ACTN</name>
<dbReference type="CDD" id="cd02440">
    <property type="entry name" value="AdoMet_MTases"/>
    <property type="match status" value="1"/>
</dbReference>
<feature type="domain" description="DNA methylase adenine-specific" evidence="1">
    <location>
        <begin position="156"/>
        <end position="352"/>
    </location>
</feature>
<proteinExistence type="predicted"/>
<dbReference type="SUPFAM" id="SSF53335">
    <property type="entry name" value="S-adenosyl-L-methionine-dependent methyltransferases"/>
    <property type="match status" value="1"/>
</dbReference>
<dbReference type="PANTHER" id="PTHR42998:SF1">
    <property type="entry name" value="TYPE I RESTRICTION ENZYME HINDI METHYLASE SUBUNIT"/>
    <property type="match status" value="1"/>
</dbReference>
<evidence type="ECO:0000313" key="3">
    <source>
        <dbReference type="Proteomes" id="UP001631957"/>
    </source>
</evidence>
<keyword evidence="3" id="KW-1185">Reference proteome</keyword>
<dbReference type="PRINTS" id="PR00507">
    <property type="entry name" value="N12N6MTFRASE"/>
</dbReference>
<dbReference type="InterPro" id="IPR029063">
    <property type="entry name" value="SAM-dependent_MTases_sf"/>
</dbReference>
<evidence type="ECO:0000313" key="2">
    <source>
        <dbReference type="EMBL" id="MFM9613234.1"/>
    </source>
</evidence>
<comment type="caution">
    <text evidence="2">The sequence shown here is derived from an EMBL/GenBank/DDBJ whole genome shotgun (WGS) entry which is preliminary data.</text>
</comment>
<dbReference type="GO" id="GO:0008168">
    <property type="term" value="F:methyltransferase activity"/>
    <property type="evidence" value="ECO:0007669"/>
    <property type="project" value="UniProtKB-KW"/>
</dbReference>
<dbReference type="InterPro" id="IPR003356">
    <property type="entry name" value="DNA_methylase_A-5"/>
</dbReference>
<keyword evidence="2" id="KW-0489">Methyltransferase</keyword>
<dbReference type="Pfam" id="PF02384">
    <property type="entry name" value="N6_Mtase"/>
    <property type="match status" value="1"/>
</dbReference>
<dbReference type="EMBL" id="JBJVNI010000019">
    <property type="protein sequence ID" value="MFM9613234.1"/>
    <property type="molecule type" value="Genomic_DNA"/>
</dbReference>
<dbReference type="RefSeq" id="WP_055721009.1">
    <property type="nucleotide sequence ID" value="NZ_JBJVNI010000019.1"/>
</dbReference>
<dbReference type="Proteomes" id="UP001631957">
    <property type="component" value="Unassembled WGS sequence"/>
</dbReference>
<keyword evidence="2" id="KW-0808">Transferase</keyword>
<organism evidence="2 3">
    <name type="scientific">Streptomyces niveiscabiei</name>
    <dbReference type="NCBI Taxonomy" id="164115"/>
    <lineage>
        <taxon>Bacteria</taxon>
        <taxon>Bacillati</taxon>
        <taxon>Actinomycetota</taxon>
        <taxon>Actinomycetes</taxon>
        <taxon>Kitasatosporales</taxon>
        <taxon>Streptomycetaceae</taxon>
        <taxon>Streptomyces</taxon>
    </lineage>
</organism>
<dbReference type="Gene3D" id="3.40.50.150">
    <property type="entry name" value="Vaccinia Virus protein VP39"/>
    <property type="match status" value="1"/>
</dbReference>
<sequence length="663" mass="71323">MSGSTGTPPVLVTLAEIARIAGVGRAAVSNWRRRHENFPAPVGGTDTYPQFSLPEVEAWLQQENKFKAPVHPLDRLWPEYEALGERDAAGLLVAEAGLRLSGAETIRPTGGEASDRYRSDLLERTLEVAGARDGRATFLLLLERWLRTHVRQITATPAHLAELMLGIAGLEHPEPVFTVLDPACGTGTLLAAAGRQWGADLRLLGQDNDATLTRLAEARLAVDGLSNVSLRTGDTLRADAHPGADADVVLCDPPSNDRDWGHAELATDPRWVYGQPPRTEPELAWVQHVVASLAPGGVAVLVLPPAIAARRAGRRIRSGLLRAGLLRAVIALPPGAAPPYGVGLHVWVLHAKGAGAQGEEEPRTELTLVDTARHSTEKAGIDWPAVTAQVMGALSGEGTRGSVSVPVIDLLDEQVDLTPARHIPRNRTATVVDLRRLWSRFDGHMSEVRDATAVLAQLRPTSDDEPTPLISVGELERAGAVEIRSGQTLPDEQVRQGEPREDDTRVVISAPLAGPAHLWLSSSAVAQGELDGSLTVTASQDVIVSVLARAFDVQVDTDAPSVLGPQLTLLRVKPDVLDPWFLAGCLRSPANVQQAGTHASTTSRVDVRRLQVPRLALAEQRRYGEVHRRVSAFEREMREMRTVGAELSRSLGDLLATGQLPRT</sequence>
<dbReference type="InterPro" id="IPR052916">
    <property type="entry name" value="Type-I_RE_MTase_Subunit"/>
</dbReference>
<dbReference type="GO" id="GO:0032259">
    <property type="term" value="P:methylation"/>
    <property type="evidence" value="ECO:0007669"/>
    <property type="project" value="UniProtKB-KW"/>
</dbReference>
<evidence type="ECO:0000259" key="1">
    <source>
        <dbReference type="Pfam" id="PF02384"/>
    </source>
</evidence>
<gene>
    <name evidence="2" type="ORF">ACKI18_31660</name>
</gene>
<dbReference type="PANTHER" id="PTHR42998">
    <property type="entry name" value="TYPE I RESTRICTION ENZYME HINDVIIP M PROTEIN-RELATED"/>
    <property type="match status" value="1"/>
</dbReference>
<accession>A0ABW9I144</accession>
<reference evidence="2 3" key="1">
    <citation type="submission" date="2024-12" db="EMBL/GenBank/DDBJ databases">
        <title>Forecasting of Potato common scab and diversities of Pathogenic streptomyces spp. in china.</title>
        <authorList>
            <person name="Handique U."/>
            <person name="Wu J."/>
        </authorList>
    </citation>
    <scope>NUCLEOTIDE SEQUENCE [LARGE SCALE GENOMIC DNA]</scope>
    <source>
        <strain evidence="2 3">ZRIMU1530</strain>
    </source>
</reference>